<reference evidence="2 3" key="1">
    <citation type="journal article" date="2009" name="BMC Evol. Biol.">
        <title>Genomic taxonomy of Vibrios.</title>
        <authorList>
            <person name="Thompson C.C."/>
            <person name="Vicente A.C."/>
            <person name="Souza R.C."/>
            <person name="Vasconcelos A.T."/>
            <person name="Vesth T."/>
            <person name="Alves N.Jr."/>
            <person name="Ussery D.W."/>
            <person name="Iida T."/>
            <person name="Thompson F.L."/>
        </authorList>
    </citation>
    <scope>NUCLEOTIDE SEQUENCE [LARGE SCALE GENOMIC DNA]</scope>
    <source>
        <strain evidence="2 3">VM603</strain>
    </source>
</reference>
<dbReference type="Proteomes" id="UP000004827">
    <property type="component" value="Unassembled WGS sequence"/>
</dbReference>
<feature type="chain" id="PRO_5003039312" evidence="1">
    <location>
        <begin position="31"/>
        <end position="55"/>
    </location>
</feature>
<protein>
    <submittedName>
        <fullName evidence="2">Uncharacterized protein</fullName>
    </submittedName>
</protein>
<proteinExistence type="predicted"/>
<evidence type="ECO:0000313" key="2">
    <source>
        <dbReference type="EMBL" id="EEW07717.1"/>
    </source>
</evidence>
<accession>D2YC80</accession>
<evidence type="ECO:0000313" key="3">
    <source>
        <dbReference type="Proteomes" id="UP000004827"/>
    </source>
</evidence>
<keyword evidence="1" id="KW-0732">Signal</keyword>
<feature type="signal peptide" evidence="1">
    <location>
        <begin position="1"/>
        <end position="30"/>
    </location>
</feature>
<sequence>MAKPTSVCRQKQKSHIMWLFLFTCLNCASAGAVMNTNKGISEYCSLVIKANIRAT</sequence>
<gene>
    <name evidence="2" type="ORF">VMB_11270</name>
</gene>
<evidence type="ECO:0000256" key="1">
    <source>
        <dbReference type="SAM" id="SignalP"/>
    </source>
</evidence>
<name>D2YC80_VIBMI</name>
<comment type="caution">
    <text evidence="2">The sequence shown here is derived from an EMBL/GenBank/DDBJ whole genome shotgun (WGS) entry which is preliminary data.</text>
</comment>
<dbReference type="EMBL" id="ACYU01000039">
    <property type="protein sequence ID" value="EEW07717.1"/>
    <property type="molecule type" value="Genomic_DNA"/>
</dbReference>
<dbReference type="AlphaFoldDB" id="D2YC80"/>
<organism evidence="2 3">
    <name type="scientific">Vibrio mimicus VM603</name>
    <dbReference type="NCBI Taxonomy" id="671074"/>
    <lineage>
        <taxon>Bacteria</taxon>
        <taxon>Pseudomonadati</taxon>
        <taxon>Pseudomonadota</taxon>
        <taxon>Gammaproteobacteria</taxon>
        <taxon>Vibrionales</taxon>
        <taxon>Vibrionaceae</taxon>
        <taxon>Vibrio</taxon>
    </lineage>
</organism>